<organism evidence="2 3">
    <name type="scientific">Dendrobium thyrsiflorum</name>
    <name type="common">Pinecone-like raceme dendrobium</name>
    <name type="synonym">Orchid</name>
    <dbReference type="NCBI Taxonomy" id="117978"/>
    <lineage>
        <taxon>Eukaryota</taxon>
        <taxon>Viridiplantae</taxon>
        <taxon>Streptophyta</taxon>
        <taxon>Embryophyta</taxon>
        <taxon>Tracheophyta</taxon>
        <taxon>Spermatophyta</taxon>
        <taxon>Magnoliopsida</taxon>
        <taxon>Liliopsida</taxon>
        <taxon>Asparagales</taxon>
        <taxon>Orchidaceae</taxon>
        <taxon>Epidendroideae</taxon>
        <taxon>Malaxideae</taxon>
        <taxon>Dendrobiinae</taxon>
        <taxon>Dendrobium</taxon>
    </lineage>
</organism>
<name>A0ABD0USU8_DENTH</name>
<keyword evidence="3" id="KW-1185">Reference proteome</keyword>
<accession>A0ABD0USU8</accession>
<protein>
    <submittedName>
        <fullName evidence="2">Uncharacterized protein</fullName>
    </submittedName>
</protein>
<dbReference type="Proteomes" id="UP001552299">
    <property type="component" value="Unassembled WGS sequence"/>
</dbReference>
<evidence type="ECO:0000313" key="3">
    <source>
        <dbReference type="Proteomes" id="UP001552299"/>
    </source>
</evidence>
<dbReference type="EMBL" id="JANQDX010000012">
    <property type="protein sequence ID" value="KAL0915608.1"/>
    <property type="molecule type" value="Genomic_DNA"/>
</dbReference>
<feature type="region of interest" description="Disordered" evidence="1">
    <location>
        <begin position="62"/>
        <end position="101"/>
    </location>
</feature>
<proteinExistence type="predicted"/>
<comment type="caution">
    <text evidence="2">The sequence shown here is derived from an EMBL/GenBank/DDBJ whole genome shotgun (WGS) entry which is preliminary data.</text>
</comment>
<feature type="compositionally biased region" description="Low complexity" evidence="1">
    <location>
        <begin position="75"/>
        <end position="87"/>
    </location>
</feature>
<feature type="compositionally biased region" description="Basic residues" evidence="1">
    <location>
        <begin position="65"/>
        <end position="74"/>
    </location>
</feature>
<evidence type="ECO:0000256" key="1">
    <source>
        <dbReference type="SAM" id="MobiDB-lite"/>
    </source>
</evidence>
<gene>
    <name evidence="2" type="ORF">M5K25_016037</name>
</gene>
<evidence type="ECO:0000313" key="2">
    <source>
        <dbReference type="EMBL" id="KAL0915608.1"/>
    </source>
</evidence>
<feature type="region of interest" description="Disordered" evidence="1">
    <location>
        <begin position="178"/>
        <end position="218"/>
    </location>
</feature>
<sequence length="241" mass="26807">MGGIKTSPIKIPWFRRPGLSCSLVYLVKGGSQPNLTEGTLSTSMGCFVQEYLVDLEREADEARSGRRRRSHARVRATAASSASGPASQRRVRAKDVDEEGGPEFGWSRWGWAWFAAARARREVGGSGCRPAAVRSTVGVRPGRRRCRPGWLRQSASTAEKPESAMRDEAGAAALLADGWSRPEQVEAGGRRKRSESVRSTAGRRPGIRCLSRRRDEEQRRLRVWTESIARESFNFFSDLQD</sequence>
<reference evidence="2 3" key="1">
    <citation type="journal article" date="2024" name="Plant Biotechnol. J.">
        <title>Dendrobium thyrsiflorum genome and its molecular insights into genes involved in important horticultural traits.</title>
        <authorList>
            <person name="Chen B."/>
            <person name="Wang J.Y."/>
            <person name="Zheng P.J."/>
            <person name="Li K.L."/>
            <person name="Liang Y.M."/>
            <person name="Chen X.F."/>
            <person name="Zhang C."/>
            <person name="Zhao X."/>
            <person name="He X."/>
            <person name="Zhang G.Q."/>
            <person name="Liu Z.J."/>
            <person name="Xu Q."/>
        </authorList>
    </citation>
    <scope>NUCLEOTIDE SEQUENCE [LARGE SCALE GENOMIC DNA]</scope>
    <source>
        <strain evidence="2">GZMU011</strain>
    </source>
</reference>
<dbReference type="AlphaFoldDB" id="A0ABD0USU8"/>